<keyword evidence="3" id="KW-1185">Reference proteome</keyword>
<dbReference type="InterPro" id="IPR052895">
    <property type="entry name" value="HetReg/Transcr_Mod"/>
</dbReference>
<gene>
    <name evidence="2" type="ORF">LTR78_001109</name>
</gene>
<protein>
    <recommendedName>
        <fullName evidence="1">Heterokaryon incompatibility domain-containing protein</fullName>
    </recommendedName>
</protein>
<organism evidence="2 3">
    <name type="scientific">Recurvomyces mirabilis</name>
    <dbReference type="NCBI Taxonomy" id="574656"/>
    <lineage>
        <taxon>Eukaryota</taxon>
        <taxon>Fungi</taxon>
        <taxon>Dikarya</taxon>
        <taxon>Ascomycota</taxon>
        <taxon>Pezizomycotina</taxon>
        <taxon>Dothideomycetes</taxon>
        <taxon>Dothideomycetidae</taxon>
        <taxon>Mycosphaerellales</taxon>
        <taxon>Teratosphaeriaceae</taxon>
        <taxon>Recurvomyces</taxon>
    </lineage>
</organism>
<dbReference type="InterPro" id="IPR010730">
    <property type="entry name" value="HET"/>
</dbReference>
<accession>A0AAE0WX46</accession>
<evidence type="ECO:0000313" key="2">
    <source>
        <dbReference type="EMBL" id="KAK3679548.1"/>
    </source>
</evidence>
<name>A0AAE0WX46_9PEZI</name>
<dbReference type="PANTHER" id="PTHR24148">
    <property type="entry name" value="ANKYRIN REPEAT DOMAIN-CONTAINING PROTEIN 39 HOMOLOG-RELATED"/>
    <property type="match status" value="1"/>
</dbReference>
<reference evidence="2" key="1">
    <citation type="submission" date="2023-07" db="EMBL/GenBank/DDBJ databases">
        <title>Black Yeasts Isolated from many extreme environments.</title>
        <authorList>
            <person name="Coleine C."/>
            <person name="Stajich J.E."/>
            <person name="Selbmann L."/>
        </authorList>
    </citation>
    <scope>NUCLEOTIDE SEQUENCE</scope>
    <source>
        <strain evidence="2">CCFEE 5485</strain>
    </source>
</reference>
<dbReference type="EMBL" id="JAUTXT010000002">
    <property type="protein sequence ID" value="KAK3679548.1"/>
    <property type="molecule type" value="Genomic_DNA"/>
</dbReference>
<proteinExistence type="predicted"/>
<dbReference type="PANTHER" id="PTHR24148:SF73">
    <property type="entry name" value="HET DOMAIN PROTEIN (AFU_ORTHOLOGUE AFUA_8G01020)"/>
    <property type="match status" value="1"/>
</dbReference>
<feature type="domain" description="Heterokaryon incompatibility" evidence="1">
    <location>
        <begin position="1"/>
        <end position="63"/>
    </location>
</feature>
<dbReference type="AlphaFoldDB" id="A0AAE0WX46"/>
<evidence type="ECO:0000259" key="1">
    <source>
        <dbReference type="Pfam" id="PF06985"/>
    </source>
</evidence>
<dbReference type="Pfam" id="PF06985">
    <property type="entry name" value="HET"/>
    <property type="match status" value="1"/>
</dbReference>
<sequence>MQSIYRSAVRVIVWLGEGTASQQNDKFRHEDLDAEQSRLLAKLDKAMRSAKPWWHERIWTLQEFISANKAPIFLFADQEKTLPKLQSMLSESGSSSPLPRSQRLAALTQALADRQQVLTSLADVELSLIDRFLILCLAITGAEATDPRDHVYAVLNLMSQRVAYQIKVSYLITPAALFTMSTSAAIEGIGSLVPLALKRLRPARSMIQEATVCEGLPSWALDFFNIANIRSHTTKRMSGVDTLSRLRFQLCDTASVSTVTVEPIYDEESERLRHILSSLGVTMHDRIREVVSLRILLLAPEHGAQTWVGGRRHMSWSTGGTRLYHTSIGSTLRSAVLRSTSAYEGQDGQGRPVASLDFLDALEKVFSVQRSLSESISVTREDRRAEEARGSDVWLHDRLKYWLEYLNAVSGNAVFCTTDDGRYGLASSTTQVGDRLATLPSMKAPAA</sequence>
<evidence type="ECO:0000313" key="3">
    <source>
        <dbReference type="Proteomes" id="UP001274830"/>
    </source>
</evidence>
<comment type="caution">
    <text evidence="2">The sequence shown here is derived from an EMBL/GenBank/DDBJ whole genome shotgun (WGS) entry which is preliminary data.</text>
</comment>
<dbReference type="Proteomes" id="UP001274830">
    <property type="component" value="Unassembled WGS sequence"/>
</dbReference>